<protein>
    <submittedName>
        <fullName evidence="1">Uncharacterized protein</fullName>
    </submittedName>
</protein>
<comment type="caution">
    <text evidence="1">The sequence shown here is derived from an EMBL/GenBank/DDBJ whole genome shotgun (WGS) entry which is preliminary data.</text>
</comment>
<reference evidence="1" key="1">
    <citation type="submission" date="2021-02" db="EMBL/GenBank/DDBJ databases">
        <authorList>
            <person name="Nowell W R."/>
        </authorList>
    </citation>
    <scope>NUCLEOTIDE SEQUENCE</scope>
</reference>
<proteinExistence type="predicted"/>
<name>A0A813YYR2_9BILA</name>
<evidence type="ECO:0000313" key="1">
    <source>
        <dbReference type="EMBL" id="CAF0890679.1"/>
    </source>
</evidence>
<evidence type="ECO:0000313" key="2">
    <source>
        <dbReference type="Proteomes" id="UP000663891"/>
    </source>
</evidence>
<accession>A0A813YYR2</accession>
<organism evidence="1 2">
    <name type="scientific">Adineta steineri</name>
    <dbReference type="NCBI Taxonomy" id="433720"/>
    <lineage>
        <taxon>Eukaryota</taxon>
        <taxon>Metazoa</taxon>
        <taxon>Spiralia</taxon>
        <taxon>Gnathifera</taxon>
        <taxon>Rotifera</taxon>
        <taxon>Eurotatoria</taxon>
        <taxon>Bdelloidea</taxon>
        <taxon>Adinetida</taxon>
        <taxon>Adinetidae</taxon>
        <taxon>Adineta</taxon>
    </lineage>
</organism>
<dbReference type="AlphaFoldDB" id="A0A813YYR2"/>
<dbReference type="Proteomes" id="UP000663891">
    <property type="component" value="Unassembled WGS sequence"/>
</dbReference>
<sequence>MYTGNQPKLLNINEYQWINIFPRQLNYFYLKSIPNASIRLNKQFPVQYLQNSLNENINLISDQNQQHIWQIIIDRILIKYWNKDIQ</sequence>
<dbReference type="OrthoDB" id="10350880at2759"/>
<dbReference type="EMBL" id="CAJNON010000059">
    <property type="protein sequence ID" value="CAF0890679.1"/>
    <property type="molecule type" value="Genomic_DNA"/>
</dbReference>
<gene>
    <name evidence="1" type="ORF">VCS650_LOCUS8758</name>
</gene>